<keyword evidence="3" id="KW-1185">Reference proteome</keyword>
<accession>A0A7I7YBI2</accession>
<dbReference type="EMBL" id="AP022613">
    <property type="protein sequence ID" value="BBZ39079.1"/>
    <property type="molecule type" value="Genomic_DNA"/>
</dbReference>
<evidence type="ECO:0000256" key="1">
    <source>
        <dbReference type="SAM" id="MobiDB-lite"/>
    </source>
</evidence>
<evidence type="ECO:0000313" key="2">
    <source>
        <dbReference type="EMBL" id="BBZ39079.1"/>
    </source>
</evidence>
<organism evidence="2 3">
    <name type="scientific">Mycobacterium conspicuum</name>
    <dbReference type="NCBI Taxonomy" id="44010"/>
    <lineage>
        <taxon>Bacteria</taxon>
        <taxon>Bacillati</taxon>
        <taxon>Actinomycetota</taxon>
        <taxon>Actinomycetes</taxon>
        <taxon>Mycobacteriales</taxon>
        <taxon>Mycobacteriaceae</taxon>
        <taxon>Mycobacterium</taxon>
    </lineage>
</organism>
<dbReference type="RefSeq" id="WP_139825160.1">
    <property type="nucleotide sequence ID" value="NZ_AP022613.1"/>
</dbReference>
<evidence type="ECO:0000313" key="3">
    <source>
        <dbReference type="Proteomes" id="UP000467385"/>
    </source>
</evidence>
<dbReference type="OrthoDB" id="4753497at2"/>
<protein>
    <submittedName>
        <fullName evidence="2">Uncharacterized protein</fullName>
    </submittedName>
</protein>
<sequence>MTPAPTEAHRSQGARVAAERRLNGTFDRNASSPRLGTPHARAVPVPQGKSSSPNPAATPDDRQAEYFLRLLIQSRQAIEQRIDAHQKAIAAAEACGNLHDVRRHRQLTLTAEQDRRTVADLIDNLGRRFRVPPRVRPVR</sequence>
<dbReference type="AlphaFoldDB" id="A0A7I7YBI2"/>
<gene>
    <name evidence="2" type="ORF">MCNS_21420</name>
</gene>
<feature type="region of interest" description="Disordered" evidence="1">
    <location>
        <begin position="1"/>
        <end position="62"/>
    </location>
</feature>
<dbReference type="Proteomes" id="UP000467385">
    <property type="component" value="Chromosome"/>
</dbReference>
<reference evidence="2 3" key="1">
    <citation type="journal article" date="2019" name="Emerg. Microbes Infect.">
        <title>Comprehensive subspecies identification of 175 nontuberculous mycobacteria species based on 7547 genomic profiles.</title>
        <authorList>
            <person name="Matsumoto Y."/>
            <person name="Kinjo T."/>
            <person name="Motooka D."/>
            <person name="Nabeya D."/>
            <person name="Jung N."/>
            <person name="Uechi K."/>
            <person name="Horii T."/>
            <person name="Iida T."/>
            <person name="Fujita J."/>
            <person name="Nakamura S."/>
        </authorList>
    </citation>
    <scope>NUCLEOTIDE SEQUENCE [LARGE SCALE GENOMIC DNA]</scope>
    <source>
        <strain evidence="2 3">JCM 14738</strain>
    </source>
</reference>
<name>A0A7I7YBI2_9MYCO</name>
<proteinExistence type="predicted"/>